<evidence type="ECO:0000313" key="3">
    <source>
        <dbReference type="Proteomes" id="UP000502035"/>
    </source>
</evidence>
<sequence length="317" mass="32189">MSRRLTATVAAMLMASSPLLAAAPAQADGAVTTMTGPGAAGDAMFVTYVGCAAIDGAATAPISRLNLGPGAAPMGTRTLGIVPRGQATASGPTVSFDSLAGLDMGLHVRSEAGTAGVSHVWLSTPDAATGHAWRGSAALSVPPGTWQHVDTAALVHQWSLVDLATGQVMASESATPAEFAALHGDGPGMAVTGFGCDGHAFNLDAVTAGGHIWDFEGLALTTSIRTSAPDVARGAEVSVEGVVTDASQRVTGDPLVLQTRVPGTEHWKDASPLTYTVEGASRVSVTIDHTQELRWLRPTSEYADAGASEPILVTVTD</sequence>
<name>A0A6G7YIC1_9ACTN</name>
<dbReference type="Proteomes" id="UP000502035">
    <property type="component" value="Chromosome"/>
</dbReference>
<dbReference type="KEGG" id="npi:G7071_14125"/>
<feature type="chain" id="PRO_5038882738" evidence="1">
    <location>
        <begin position="22"/>
        <end position="317"/>
    </location>
</feature>
<feature type="signal peptide" evidence="1">
    <location>
        <begin position="1"/>
        <end position="21"/>
    </location>
</feature>
<keyword evidence="3" id="KW-1185">Reference proteome</keyword>
<dbReference type="EMBL" id="CP049866">
    <property type="protein sequence ID" value="QIK76391.1"/>
    <property type="molecule type" value="Genomic_DNA"/>
</dbReference>
<evidence type="ECO:0000256" key="1">
    <source>
        <dbReference type="SAM" id="SignalP"/>
    </source>
</evidence>
<accession>A0A6G7YIC1</accession>
<protein>
    <submittedName>
        <fullName evidence="2">Uncharacterized protein</fullName>
    </submittedName>
</protein>
<proteinExistence type="predicted"/>
<evidence type="ECO:0000313" key="2">
    <source>
        <dbReference type="EMBL" id="QIK76391.1"/>
    </source>
</evidence>
<organism evidence="2 3">
    <name type="scientific">Nocardioides piscis</name>
    <dbReference type="NCBI Taxonomy" id="2714938"/>
    <lineage>
        <taxon>Bacteria</taxon>
        <taxon>Bacillati</taxon>
        <taxon>Actinomycetota</taxon>
        <taxon>Actinomycetes</taxon>
        <taxon>Propionibacteriales</taxon>
        <taxon>Nocardioidaceae</taxon>
        <taxon>Nocardioides</taxon>
    </lineage>
</organism>
<keyword evidence="1" id="KW-0732">Signal</keyword>
<dbReference type="RefSeq" id="WP_166319789.1">
    <property type="nucleotide sequence ID" value="NZ_CP049866.1"/>
</dbReference>
<dbReference type="AlphaFoldDB" id="A0A6G7YIC1"/>
<gene>
    <name evidence="2" type="ORF">G7071_14125</name>
</gene>
<reference evidence="2 3" key="1">
    <citation type="submission" date="2020-03" db="EMBL/GenBank/DDBJ databases">
        <title>Nocardioides sp. nov., isolated from fish.</title>
        <authorList>
            <person name="Hyun D.-W."/>
            <person name="Bae J.-W."/>
        </authorList>
    </citation>
    <scope>NUCLEOTIDE SEQUENCE [LARGE SCALE GENOMIC DNA]</scope>
    <source>
        <strain evidence="2 3">HDW12A</strain>
    </source>
</reference>